<dbReference type="InterPro" id="IPR009097">
    <property type="entry name" value="Cyclic_Pdiesterase"/>
</dbReference>
<dbReference type="EMBL" id="QYUL01000002">
    <property type="protein sequence ID" value="RJF81447.1"/>
    <property type="molecule type" value="Genomic_DNA"/>
</dbReference>
<evidence type="ECO:0000256" key="1">
    <source>
        <dbReference type="ARBA" id="ARBA00022801"/>
    </source>
</evidence>
<dbReference type="SUPFAM" id="SSF55144">
    <property type="entry name" value="LigT-like"/>
    <property type="match status" value="1"/>
</dbReference>
<dbReference type="Pfam" id="PF13563">
    <property type="entry name" value="2_5_RNA_ligase2"/>
    <property type="match status" value="1"/>
</dbReference>
<sequence length="186" mass="20120">MIRLFVAITIADAVRQRLAGLSGGVPGARWMEPESLHLTLRFIGDVHEDQAIDMDEALTALRAPSFALTLEGVGVFGSARRARILWAGVERNEALSHLQAKVESALVRCGLPAEERKFSPHVTLARLRDPPPDRLGRFLTDNGLFRAGPMVVDRVTLYRSHLGNGGSVYEALSDYPLAGPLAGSGP</sequence>
<evidence type="ECO:0000256" key="2">
    <source>
        <dbReference type="HAMAP-Rule" id="MF_01940"/>
    </source>
</evidence>
<name>A0A418VWC4_9PROT</name>
<dbReference type="GO" id="GO:0008664">
    <property type="term" value="F:RNA 2',3'-cyclic 3'-phosphodiesterase activity"/>
    <property type="evidence" value="ECO:0007669"/>
    <property type="project" value="UniProtKB-EC"/>
</dbReference>
<dbReference type="NCBIfam" id="TIGR02258">
    <property type="entry name" value="2_5_ligase"/>
    <property type="match status" value="1"/>
</dbReference>
<feature type="active site" description="Proton acceptor" evidence="2">
    <location>
        <position position="121"/>
    </location>
</feature>
<evidence type="ECO:0000313" key="3">
    <source>
        <dbReference type="EMBL" id="RJF81447.1"/>
    </source>
</evidence>
<dbReference type="EC" id="3.1.4.58" evidence="2"/>
<dbReference type="Proteomes" id="UP000283458">
    <property type="component" value="Unassembled WGS sequence"/>
</dbReference>
<organism evidence="3 4">
    <name type="scientific">Azospirillum cavernae</name>
    <dbReference type="NCBI Taxonomy" id="2320860"/>
    <lineage>
        <taxon>Bacteria</taxon>
        <taxon>Pseudomonadati</taxon>
        <taxon>Pseudomonadota</taxon>
        <taxon>Alphaproteobacteria</taxon>
        <taxon>Rhodospirillales</taxon>
        <taxon>Azospirillaceae</taxon>
        <taxon>Azospirillum</taxon>
    </lineage>
</organism>
<dbReference type="RefSeq" id="WP_119831537.1">
    <property type="nucleotide sequence ID" value="NZ_QYUL01000002.1"/>
</dbReference>
<dbReference type="InterPro" id="IPR004175">
    <property type="entry name" value="RNA_CPDase"/>
</dbReference>
<dbReference type="AlphaFoldDB" id="A0A418VWC4"/>
<keyword evidence="4" id="KW-1185">Reference proteome</keyword>
<dbReference type="PANTHER" id="PTHR35561:SF1">
    <property type="entry name" value="RNA 2',3'-CYCLIC PHOSPHODIESTERASE"/>
    <property type="match status" value="1"/>
</dbReference>
<gene>
    <name evidence="3" type="primary">thpR</name>
    <name evidence="3" type="ORF">D3877_14905</name>
</gene>
<feature type="short sequence motif" description="HXTX 1" evidence="2">
    <location>
        <begin position="37"/>
        <end position="40"/>
    </location>
</feature>
<dbReference type="OrthoDB" id="9793819at2"/>
<reference evidence="3 4" key="1">
    <citation type="submission" date="2018-09" db="EMBL/GenBank/DDBJ databases">
        <authorList>
            <person name="Zhu H."/>
        </authorList>
    </citation>
    <scope>NUCLEOTIDE SEQUENCE [LARGE SCALE GENOMIC DNA]</scope>
    <source>
        <strain evidence="3 4">K2W22B-5</strain>
    </source>
</reference>
<comment type="function">
    <text evidence="2">Hydrolyzes RNA 2',3'-cyclic phosphodiester to an RNA 2'-phosphomonoester.</text>
</comment>
<dbReference type="PANTHER" id="PTHR35561">
    <property type="entry name" value="RNA 2',3'-CYCLIC PHOSPHODIESTERASE"/>
    <property type="match status" value="1"/>
</dbReference>
<comment type="similarity">
    <text evidence="2">Belongs to the 2H phosphoesterase superfamily. ThpR family.</text>
</comment>
<protein>
    <recommendedName>
        <fullName evidence="2">RNA 2',3'-cyclic phosphodiesterase</fullName>
        <shortName evidence="2">RNA 2',3'-CPDase</shortName>
        <ecNumber evidence="2">3.1.4.58</ecNumber>
    </recommendedName>
</protein>
<accession>A0A418VWC4</accession>
<feature type="short sequence motif" description="HXTX 2" evidence="2">
    <location>
        <begin position="121"/>
        <end position="124"/>
    </location>
</feature>
<evidence type="ECO:0000313" key="4">
    <source>
        <dbReference type="Proteomes" id="UP000283458"/>
    </source>
</evidence>
<comment type="catalytic activity">
    <reaction evidence="2">
        <text>a 3'-end 2',3'-cyclophospho-ribonucleotide-RNA + H2O = a 3'-end 2'-phospho-ribonucleotide-RNA + H(+)</text>
        <dbReference type="Rhea" id="RHEA:11828"/>
        <dbReference type="Rhea" id="RHEA-COMP:10464"/>
        <dbReference type="Rhea" id="RHEA-COMP:17353"/>
        <dbReference type="ChEBI" id="CHEBI:15377"/>
        <dbReference type="ChEBI" id="CHEBI:15378"/>
        <dbReference type="ChEBI" id="CHEBI:83064"/>
        <dbReference type="ChEBI" id="CHEBI:173113"/>
        <dbReference type="EC" id="3.1.4.58"/>
    </reaction>
</comment>
<feature type="active site" description="Proton donor" evidence="2">
    <location>
        <position position="37"/>
    </location>
</feature>
<proteinExistence type="inferred from homology"/>
<dbReference type="Gene3D" id="3.90.1140.10">
    <property type="entry name" value="Cyclic phosphodiesterase"/>
    <property type="match status" value="1"/>
</dbReference>
<keyword evidence="1 2" id="KW-0378">Hydrolase</keyword>
<comment type="caution">
    <text evidence="3">The sequence shown here is derived from an EMBL/GenBank/DDBJ whole genome shotgun (WGS) entry which is preliminary data.</text>
</comment>
<dbReference type="HAMAP" id="MF_01940">
    <property type="entry name" value="RNA_CPDase"/>
    <property type="match status" value="1"/>
</dbReference>
<dbReference type="GO" id="GO:0004113">
    <property type="term" value="F:2',3'-cyclic-nucleotide 3'-phosphodiesterase activity"/>
    <property type="evidence" value="ECO:0007669"/>
    <property type="project" value="InterPro"/>
</dbReference>